<name>A0ABU6CTC8_9GAMM</name>
<evidence type="ECO:0000313" key="2">
    <source>
        <dbReference type="Proteomes" id="UP001308005"/>
    </source>
</evidence>
<dbReference type="RefSeq" id="WP_324693315.1">
    <property type="nucleotide sequence ID" value="NZ_JAYMYJ010000030.1"/>
</dbReference>
<gene>
    <name evidence="1" type="ORF">VSS37_03735</name>
</gene>
<dbReference type="EMBL" id="JAYMYJ010000030">
    <property type="protein sequence ID" value="MEB4590082.1"/>
    <property type="molecule type" value="Genomic_DNA"/>
</dbReference>
<reference evidence="1 2" key="2">
    <citation type="submission" date="2024-01" db="EMBL/GenBank/DDBJ databases">
        <authorList>
            <person name="Xie X."/>
        </authorList>
    </citation>
    <scope>NUCLEOTIDE SEQUENCE [LARGE SCALE GENOMIC DNA]</scope>
    <source>
        <strain evidence="1">SCUT-1</strain>
    </source>
</reference>
<comment type="caution">
    <text evidence="1">The sequence shown here is derived from an EMBL/GenBank/DDBJ whole genome shotgun (WGS) entry which is preliminary data.</text>
</comment>
<keyword evidence="2" id="KW-1185">Reference proteome</keyword>
<reference evidence="2" key="1">
    <citation type="submission" date="2023-07" db="EMBL/GenBank/DDBJ databases">
        <title>The carbon used by Thiothrix.</title>
        <authorList>
            <person name="Chen L."/>
        </authorList>
    </citation>
    <scope>NUCLEOTIDE SEQUENCE [LARGE SCALE GENOMIC DNA]</scope>
</reference>
<evidence type="ECO:0000313" key="1">
    <source>
        <dbReference type="EMBL" id="MEB4590082.1"/>
    </source>
</evidence>
<organism evidence="1 2">
    <name type="scientific">Candidatus Thiothrix phosphatis</name>
    <dbReference type="NCBI Taxonomy" id="3112415"/>
    <lineage>
        <taxon>Bacteria</taxon>
        <taxon>Pseudomonadati</taxon>
        <taxon>Pseudomonadota</taxon>
        <taxon>Gammaproteobacteria</taxon>
        <taxon>Thiotrichales</taxon>
        <taxon>Thiotrichaceae</taxon>
        <taxon>Thiothrix</taxon>
    </lineage>
</organism>
<proteinExistence type="predicted"/>
<accession>A0ABU6CTC8</accession>
<protein>
    <submittedName>
        <fullName evidence="1">Uncharacterized protein</fullName>
    </submittedName>
</protein>
<sequence>MSCCQSDPCQFACDPPIPAYGTIAGRADWVRNFCKHPAKAGERFQLTETLLMPGHFIDWASFIVEVPSATPVPFMVGTEADPDRYFSSDLSVGRNVKGFKDVREFITVGTPVYVTFGADANEGILGVALWLADVTPMGSRFGGG</sequence>
<dbReference type="Proteomes" id="UP001308005">
    <property type="component" value="Unassembled WGS sequence"/>
</dbReference>